<accession>A0A346QVY1</accession>
<evidence type="ECO:0000313" key="1">
    <source>
        <dbReference type="EMBL" id="AXS01081.1"/>
    </source>
</evidence>
<name>A0A346QVY1_9BBAC</name>
<organism evidence="1">
    <name type="scientific">Spodoptera frugiperda granulovirus</name>
    <dbReference type="NCBI Taxonomy" id="307454"/>
    <lineage>
        <taxon>Viruses</taxon>
        <taxon>Viruses incertae sedis</taxon>
        <taxon>Naldaviricetes</taxon>
        <taxon>Lefavirales</taxon>
        <taxon>Baculoviridae</taxon>
        <taxon>Betabaculovirus</taxon>
        <taxon>Betabaculovirus spofrugiperdae</taxon>
    </lineage>
</organism>
<proteinExistence type="predicted"/>
<sequence>MARTPIRTFDQFVHPEIEQTLVRIVPNCSIGLSLAYNSKCPYVEVYYASMHYSRLPNAPTYICHECREKRRLFDYCVQHIQYRERIYYKSLGIVNVLCDICWRVCMVYMNTKMFYSRCWEETPNSPNHIAFRFKSKM</sequence>
<dbReference type="EMBL" id="MH170055">
    <property type="protein sequence ID" value="AXS01081.1"/>
    <property type="molecule type" value="Genomic_DNA"/>
</dbReference>
<protein>
    <submittedName>
        <fullName evidence="1">ORF061</fullName>
    </submittedName>
</protein>
<reference evidence="1" key="1">
    <citation type="journal article" date="2018" name="PLoS ONE">
        <title>Genomic analysis of an Argentinean isolate of Spodoptera frugiperda granulovirus reveals that various baculoviruses code for Lef-7 proteins with three F-box domains.</title>
        <authorList>
            <person name="Ferrelli M.L."/>
            <person name="Pidre M.L."/>
            <person name="Ghiringhelli P.D."/>
            <person name="Torres S."/>
            <person name="Fabre M.L."/>
            <person name="Masson T."/>
            <person name="Cedola M.T."/>
            <person name="Sciocco-Cap A."/>
            <person name="Romanowski V."/>
        </authorList>
    </citation>
    <scope>NUCLEOTIDE SEQUENCE</scope>
    <source>
        <strain evidence="1">ARG</strain>
    </source>
</reference>